<feature type="transmembrane region" description="Helical" evidence="7">
    <location>
        <begin position="172"/>
        <end position="191"/>
    </location>
</feature>
<keyword evidence="6 7" id="KW-0472">Membrane</keyword>
<reference evidence="9 10" key="1">
    <citation type="submission" date="2020-08" db="EMBL/GenBank/DDBJ databases">
        <title>Sequencing the genomes of 1000 actinobacteria strains.</title>
        <authorList>
            <person name="Klenk H.-P."/>
        </authorList>
    </citation>
    <scope>NUCLEOTIDE SEQUENCE [LARGE SCALE GENOMIC DNA]</scope>
    <source>
        <strain evidence="9 10">DSM 44320</strain>
    </source>
</reference>
<keyword evidence="4 7" id="KW-0812">Transmembrane</keyword>
<feature type="transmembrane region" description="Helical" evidence="7">
    <location>
        <begin position="56"/>
        <end position="77"/>
    </location>
</feature>
<proteinExistence type="inferred from homology"/>
<dbReference type="InterPro" id="IPR032816">
    <property type="entry name" value="VTT_dom"/>
</dbReference>
<accession>A0A7W5YA87</accession>
<feature type="domain" description="VTT" evidence="8">
    <location>
        <begin position="37"/>
        <end position="160"/>
    </location>
</feature>
<keyword evidence="3 7" id="KW-1003">Cell membrane</keyword>
<dbReference type="GeneID" id="95389046"/>
<dbReference type="EMBL" id="JACIBV010000001">
    <property type="protein sequence ID" value="MBB3726698.1"/>
    <property type="molecule type" value="Genomic_DNA"/>
</dbReference>
<keyword evidence="5 7" id="KW-1133">Transmembrane helix</keyword>
<dbReference type="RefSeq" id="WP_183646314.1">
    <property type="nucleotide sequence ID" value="NZ_JACIBV010000001.1"/>
</dbReference>
<dbReference type="AlphaFoldDB" id="A0A7W5YA87"/>
<organism evidence="9 10">
    <name type="scientific">Nonomuraea dietziae</name>
    <dbReference type="NCBI Taxonomy" id="65515"/>
    <lineage>
        <taxon>Bacteria</taxon>
        <taxon>Bacillati</taxon>
        <taxon>Actinomycetota</taxon>
        <taxon>Actinomycetes</taxon>
        <taxon>Streptosporangiales</taxon>
        <taxon>Streptosporangiaceae</taxon>
        <taxon>Nonomuraea</taxon>
    </lineage>
</organism>
<feature type="transmembrane region" description="Helical" evidence="7">
    <location>
        <begin position="20"/>
        <end position="44"/>
    </location>
</feature>
<evidence type="ECO:0000256" key="4">
    <source>
        <dbReference type="ARBA" id="ARBA00022692"/>
    </source>
</evidence>
<dbReference type="PANTHER" id="PTHR30353">
    <property type="entry name" value="INNER MEMBRANE PROTEIN DEDA-RELATED"/>
    <property type="match status" value="1"/>
</dbReference>
<comment type="subcellular location">
    <subcellularLocation>
        <location evidence="1 7">Cell membrane</location>
        <topology evidence="1 7">Multi-pass membrane protein</topology>
    </subcellularLocation>
</comment>
<evidence type="ECO:0000256" key="6">
    <source>
        <dbReference type="ARBA" id="ARBA00023136"/>
    </source>
</evidence>
<dbReference type="Proteomes" id="UP000579945">
    <property type="component" value="Unassembled WGS sequence"/>
</dbReference>
<keyword evidence="10" id="KW-1185">Reference proteome</keyword>
<comment type="caution">
    <text evidence="9">The sequence shown here is derived from an EMBL/GenBank/DDBJ whole genome shotgun (WGS) entry which is preliminary data.</text>
</comment>
<feature type="transmembrane region" description="Helical" evidence="7">
    <location>
        <begin position="140"/>
        <end position="166"/>
    </location>
</feature>
<evidence type="ECO:0000259" key="8">
    <source>
        <dbReference type="Pfam" id="PF09335"/>
    </source>
</evidence>
<evidence type="ECO:0000313" key="9">
    <source>
        <dbReference type="EMBL" id="MBB3726698.1"/>
    </source>
</evidence>
<dbReference type="Pfam" id="PF09335">
    <property type="entry name" value="VTT_dom"/>
    <property type="match status" value="1"/>
</dbReference>
<evidence type="ECO:0000313" key="10">
    <source>
        <dbReference type="Proteomes" id="UP000579945"/>
    </source>
</evidence>
<feature type="transmembrane region" description="Helical" evidence="7">
    <location>
        <begin position="111"/>
        <end position="133"/>
    </location>
</feature>
<protein>
    <submittedName>
        <fullName evidence="9">Membrane-associated protein</fullName>
    </submittedName>
</protein>
<evidence type="ECO:0000256" key="5">
    <source>
        <dbReference type="ARBA" id="ARBA00022989"/>
    </source>
</evidence>
<comment type="similarity">
    <text evidence="2 7">Belongs to the DedA family.</text>
</comment>
<dbReference type="GO" id="GO:0005886">
    <property type="term" value="C:plasma membrane"/>
    <property type="evidence" value="ECO:0007669"/>
    <property type="project" value="UniProtKB-SubCell"/>
</dbReference>
<evidence type="ECO:0000256" key="7">
    <source>
        <dbReference type="RuleBase" id="RU367016"/>
    </source>
</evidence>
<evidence type="ECO:0000256" key="2">
    <source>
        <dbReference type="ARBA" id="ARBA00010792"/>
    </source>
</evidence>
<sequence>MFGDLLDTLAAQDLVLMWPLLLAFLTLDASVGVGLIVPGDALLIVAGTTAGSPPEVLALIAAGVVACVAGASGGHWAGRTLGPRLRHGRLGRRIGEERWERAEELFERSRWALAVAYYLPVVHALTPAVAGALGMPYRRFMPWAVIGGTAWVSTYVTLGAVAGGVVREHAELLLPVAAVAALVVVAVSAAVRRAISPGRAGSPEPSSASRPPR</sequence>
<gene>
    <name evidence="9" type="ORF">FHR33_002558</name>
</gene>
<evidence type="ECO:0000256" key="1">
    <source>
        <dbReference type="ARBA" id="ARBA00004651"/>
    </source>
</evidence>
<name>A0A7W5YA87_9ACTN</name>
<dbReference type="PANTHER" id="PTHR30353:SF15">
    <property type="entry name" value="INNER MEMBRANE PROTEIN YABI"/>
    <property type="match status" value="1"/>
</dbReference>
<dbReference type="InterPro" id="IPR032818">
    <property type="entry name" value="DedA-like"/>
</dbReference>
<evidence type="ECO:0000256" key="3">
    <source>
        <dbReference type="ARBA" id="ARBA00022475"/>
    </source>
</evidence>